<feature type="chain" id="PRO_5001929895" evidence="5">
    <location>
        <begin position="36"/>
        <end position="411"/>
    </location>
</feature>
<dbReference type="Pfam" id="PF00174">
    <property type="entry name" value="Oxidored_molyb"/>
    <property type="match status" value="1"/>
</dbReference>
<dbReference type="PANTHER" id="PTHR19372">
    <property type="entry name" value="SULFITE REDUCTASE"/>
    <property type="match status" value="1"/>
</dbReference>
<dbReference type="eggNOG" id="COG2041">
    <property type="taxonomic scope" value="Bacteria"/>
</dbReference>
<dbReference type="GO" id="GO:0030151">
    <property type="term" value="F:molybdenum ion binding"/>
    <property type="evidence" value="ECO:0007669"/>
    <property type="project" value="InterPro"/>
</dbReference>
<evidence type="ECO:0000259" key="6">
    <source>
        <dbReference type="Pfam" id="PF00174"/>
    </source>
</evidence>
<proteinExistence type="predicted"/>
<keyword evidence="2" id="KW-0500">Molybdenum</keyword>
<keyword evidence="4" id="KW-0560">Oxidoreductase</keyword>
<evidence type="ECO:0000313" key="8">
    <source>
        <dbReference type="EMBL" id="AIT08500.1"/>
    </source>
</evidence>
<reference evidence="8 9" key="1">
    <citation type="submission" date="2014-09" db="EMBL/GenBank/DDBJ databases">
        <title>Using Illumina technology Improving SMRT sequencing Genome Assembly by RASTools.</title>
        <authorList>
            <person name="Zhou Y."/>
            <person name="Ma T."/>
            <person name="Liu T."/>
        </authorList>
    </citation>
    <scope>NUCLEOTIDE SEQUENCE [LARGE SCALE GENOMIC DNA]</scope>
    <source>
        <strain evidence="8 9">ATCC 55669</strain>
        <plasmid evidence="9">Plasmid STP2</plasmid>
    </source>
</reference>
<protein>
    <submittedName>
        <fullName evidence="8">Oxidase</fullName>
    </submittedName>
</protein>
<dbReference type="InterPro" id="IPR014756">
    <property type="entry name" value="Ig_E-set"/>
</dbReference>
<name>A0A097ELQ4_9SPHN</name>
<dbReference type="SUPFAM" id="SSF81296">
    <property type="entry name" value="E set domains"/>
    <property type="match status" value="1"/>
</dbReference>
<evidence type="ECO:0000256" key="2">
    <source>
        <dbReference type="ARBA" id="ARBA00022505"/>
    </source>
</evidence>
<dbReference type="KEGG" id="stax:MC45_18455"/>
<dbReference type="GO" id="GO:0043546">
    <property type="term" value="F:molybdopterin cofactor binding"/>
    <property type="evidence" value="ECO:0007669"/>
    <property type="project" value="TreeGrafter"/>
</dbReference>
<evidence type="ECO:0000313" key="9">
    <source>
        <dbReference type="Proteomes" id="UP000033200"/>
    </source>
</evidence>
<dbReference type="RefSeq" id="WP_041394295.1">
    <property type="nucleotide sequence ID" value="NZ_CP009573.1"/>
</dbReference>
<dbReference type="AlphaFoldDB" id="A0A097ELQ4"/>
<keyword evidence="8" id="KW-0614">Plasmid</keyword>
<dbReference type="InterPro" id="IPR005066">
    <property type="entry name" value="MoCF_OxRdtse_dimer"/>
</dbReference>
<feature type="domain" description="Moybdenum cofactor oxidoreductase dimerisation" evidence="7">
    <location>
        <begin position="307"/>
        <end position="399"/>
    </location>
</feature>
<feature type="domain" description="Oxidoreductase molybdopterin-binding" evidence="6">
    <location>
        <begin position="98"/>
        <end position="268"/>
    </location>
</feature>
<dbReference type="Pfam" id="PF03404">
    <property type="entry name" value="Mo-co_dimer"/>
    <property type="match status" value="1"/>
</dbReference>
<dbReference type="GO" id="GO:0006790">
    <property type="term" value="P:sulfur compound metabolic process"/>
    <property type="evidence" value="ECO:0007669"/>
    <property type="project" value="TreeGrafter"/>
</dbReference>
<dbReference type="HOGENOM" id="CLU_003827_5_5_5"/>
<evidence type="ECO:0000256" key="1">
    <source>
        <dbReference type="ARBA" id="ARBA00001924"/>
    </source>
</evidence>
<dbReference type="PROSITE" id="PS51318">
    <property type="entry name" value="TAT"/>
    <property type="match status" value="1"/>
</dbReference>
<dbReference type="GO" id="GO:0020037">
    <property type="term" value="F:heme binding"/>
    <property type="evidence" value="ECO:0007669"/>
    <property type="project" value="TreeGrafter"/>
</dbReference>
<keyword evidence="3" id="KW-0479">Metal-binding</keyword>
<dbReference type="Proteomes" id="UP000033200">
    <property type="component" value="Plasmid STP2"/>
</dbReference>
<dbReference type="Gene3D" id="3.90.420.10">
    <property type="entry name" value="Oxidoreductase, molybdopterin-binding domain"/>
    <property type="match status" value="1"/>
</dbReference>
<gene>
    <name evidence="8" type="ORF">MC45_18455</name>
</gene>
<evidence type="ECO:0000256" key="3">
    <source>
        <dbReference type="ARBA" id="ARBA00022723"/>
    </source>
</evidence>
<dbReference type="InterPro" id="IPR000572">
    <property type="entry name" value="OxRdtase_Mopterin-bd_dom"/>
</dbReference>
<dbReference type="SUPFAM" id="SSF56524">
    <property type="entry name" value="Oxidoreductase molybdopterin-binding domain"/>
    <property type="match status" value="1"/>
</dbReference>
<dbReference type="InterPro" id="IPR008335">
    <property type="entry name" value="Mopterin_OxRdtase_euk"/>
</dbReference>
<dbReference type="Gene3D" id="2.60.40.650">
    <property type="match status" value="1"/>
</dbReference>
<dbReference type="PANTHER" id="PTHR19372:SF7">
    <property type="entry name" value="SULFITE OXIDASE, MITOCHONDRIAL"/>
    <property type="match status" value="1"/>
</dbReference>
<dbReference type="EMBL" id="CP009573">
    <property type="protein sequence ID" value="AIT08500.1"/>
    <property type="molecule type" value="Genomic_DNA"/>
</dbReference>
<keyword evidence="5" id="KW-0732">Signal</keyword>
<geneLocation type="plasmid" evidence="8 9">
    <name>STP2</name>
</geneLocation>
<accession>A0A097ELQ4</accession>
<dbReference type="GO" id="GO:0008482">
    <property type="term" value="F:sulfite oxidase activity"/>
    <property type="evidence" value="ECO:0007669"/>
    <property type="project" value="TreeGrafter"/>
</dbReference>
<feature type="signal peptide" evidence="5">
    <location>
        <begin position="1"/>
        <end position="35"/>
    </location>
</feature>
<sequence length="411" mass="44723">MDNFDAALASKTSRRRFLRRTALGTAGLAAAPALAQQLVDLKLPGGNAERPMTSAFPGKGSMILQRIHPPLLETPMDVFDKSVFTPNDQFFVRWHWADIPTSIDVESFRLNVFGHVNRPLSISLAQLLRLPRVEMAAINQCSGNSRGLFQPRVAGAQWGNGAMGNAKWLGVRLRDVLNLAGVKAGAVQVRFGALDQPVVAGAPDFEKALDIDHARDGEVMIAFGMNGEQLPLLNGFPCRLIVPGWYSTYWVKMLNAIEVLPGPDDQYWMAKAYKIPATPGANVAPGAKDFPTVPINRMIPRSWMTSLPDGQAIAYEASIPVGGIAMGGDCGVAKVDVSSDGGRTWYRTTLGADEGKYSFRRWDGRVPLRRGPNPIMVRCWNANGVAQPMKPIWNPGGFMRGNIETTTIIAA</sequence>
<organism evidence="8 9">
    <name type="scientific">Sphingomonas taxi</name>
    <dbReference type="NCBI Taxonomy" id="1549858"/>
    <lineage>
        <taxon>Bacteria</taxon>
        <taxon>Pseudomonadati</taxon>
        <taxon>Pseudomonadota</taxon>
        <taxon>Alphaproteobacteria</taxon>
        <taxon>Sphingomonadales</taxon>
        <taxon>Sphingomonadaceae</taxon>
        <taxon>Sphingomonas</taxon>
    </lineage>
</organism>
<dbReference type="InterPro" id="IPR006311">
    <property type="entry name" value="TAT_signal"/>
</dbReference>
<evidence type="ECO:0000256" key="5">
    <source>
        <dbReference type="SAM" id="SignalP"/>
    </source>
</evidence>
<evidence type="ECO:0000259" key="7">
    <source>
        <dbReference type="Pfam" id="PF03404"/>
    </source>
</evidence>
<evidence type="ECO:0000256" key="4">
    <source>
        <dbReference type="ARBA" id="ARBA00023002"/>
    </source>
</evidence>
<dbReference type="PRINTS" id="PR00407">
    <property type="entry name" value="EUMOPTERIN"/>
</dbReference>
<dbReference type="InterPro" id="IPR036374">
    <property type="entry name" value="OxRdtase_Mopterin-bd_sf"/>
</dbReference>
<comment type="cofactor">
    <cofactor evidence="1">
        <name>Mo-molybdopterin</name>
        <dbReference type="ChEBI" id="CHEBI:71302"/>
    </cofactor>
</comment>
<keyword evidence="9" id="KW-1185">Reference proteome</keyword>